<dbReference type="AlphaFoldDB" id="A0AAN6J7A2"/>
<organism evidence="2 3">
    <name type="scientific">Friedmanniomyces endolithicus</name>
    <dbReference type="NCBI Taxonomy" id="329885"/>
    <lineage>
        <taxon>Eukaryota</taxon>
        <taxon>Fungi</taxon>
        <taxon>Dikarya</taxon>
        <taxon>Ascomycota</taxon>
        <taxon>Pezizomycotina</taxon>
        <taxon>Dothideomycetes</taxon>
        <taxon>Dothideomycetidae</taxon>
        <taxon>Mycosphaerellales</taxon>
        <taxon>Teratosphaeriaceae</taxon>
        <taxon>Friedmanniomyces</taxon>
    </lineage>
</organism>
<protein>
    <submittedName>
        <fullName evidence="2">Uncharacterized protein</fullName>
    </submittedName>
</protein>
<sequence length="221" mass="24177">MRAAEGVLITTDEPEPLDSAASPHPVLAVLVEKHRLFESVSGGLRFSKLDLNASTQLDSSGQGKRSQSGQVRSGQGGSSTGRSSGVGDQSQRTTESAPMFNIPFDRRTFDNHIDEDSLASLLSAANMIEPQVRSNPSIGQPAGAQYRRQLLYVRARLTYFGTDWNAQQAIAALDTAQCSRCYWSYFHVGDSVYRQRRKPDPEQTAEHGRVAEDAIEVFSGI</sequence>
<feature type="compositionally biased region" description="Low complexity" evidence="1">
    <location>
        <begin position="59"/>
        <end position="73"/>
    </location>
</feature>
<accession>A0AAN6J7A2</accession>
<feature type="region of interest" description="Disordered" evidence="1">
    <location>
        <begin position="1"/>
        <end position="22"/>
    </location>
</feature>
<feature type="region of interest" description="Disordered" evidence="1">
    <location>
        <begin position="56"/>
        <end position="100"/>
    </location>
</feature>
<proteinExistence type="predicted"/>
<comment type="caution">
    <text evidence="2">The sequence shown here is derived from an EMBL/GenBank/DDBJ whole genome shotgun (WGS) entry which is preliminary data.</text>
</comment>
<evidence type="ECO:0000313" key="3">
    <source>
        <dbReference type="Proteomes" id="UP001168146"/>
    </source>
</evidence>
<gene>
    <name evidence="2" type="ORF">LTR82_010120</name>
</gene>
<reference evidence="2" key="1">
    <citation type="submission" date="2021-12" db="EMBL/GenBank/DDBJ databases">
        <title>Black yeast isolated from Biological Soil Crust.</title>
        <authorList>
            <person name="Kurbessoian T."/>
        </authorList>
    </citation>
    <scope>NUCLEOTIDE SEQUENCE</scope>
    <source>
        <strain evidence="2">CCFEE 5208</strain>
    </source>
</reference>
<evidence type="ECO:0000256" key="1">
    <source>
        <dbReference type="SAM" id="MobiDB-lite"/>
    </source>
</evidence>
<dbReference type="Proteomes" id="UP001168146">
    <property type="component" value="Unassembled WGS sequence"/>
</dbReference>
<dbReference type="EMBL" id="JASUXU010000033">
    <property type="protein sequence ID" value="KAK0319020.1"/>
    <property type="molecule type" value="Genomic_DNA"/>
</dbReference>
<evidence type="ECO:0000313" key="2">
    <source>
        <dbReference type="EMBL" id="KAK0319020.1"/>
    </source>
</evidence>
<name>A0AAN6J7A2_9PEZI</name>